<dbReference type="InParanoid" id="A0A251SPH5"/>
<evidence type="ECO:0000313" key="2">
    <source>
        <dbReference type="Proteomes" id="UP000215914"/>
    </source>
</evidence>
<dbReference type="Proteomes" id="UP000215914">
    <property type="component" value="Chromosome 13"/>
</dbReference>
<evidence type="ECO:0000313" key="1">
    <source>
        <dbReference type="EMBL" id="OTG00422.1"/>
    </source>
</evidence>
<dbReference type="EMBL" id="CM007902">
    <property type="protein sequence ID" value="OTG00422.1"/>
    <property type="molecule type" value="Genomic_DNA"/>
</dbReference>
<dbReference type="AlphaFoldDB" id="A0A251SPH5"/>
<reference evidence="2" key="1">
    <citation type="journal article" date="2017" name="Nature">
        <title>The sunflower genome provides insights into oil metabolism, flowering and Asterid evolution.</title>
        <authorList>
            <person name="Badouin H."/>
            <person name="Gouzy J."/>
            <person name="Grassa C.J."/>
            <person name="Murat F."/>
            <person name="Staton S.E."/>
            <person name="Cottret L."/>
            <person name="Lelandais-Briere C."/>
            <person name="Owens G.L."/>
            <person name="Carrere S."/>
            <person name="Mayjonade B."/>
            <person name="Legrand L."/>
            <person name="Gill N."/>
            <person name="Kane N.C."/>
            <person name="Bowers J.E."/>
            <person name="Hubner S."/>
            <person name="Bellec A."/>
            <person name="Berard A."/>
            <person name="Berges H."/>
            <person name="Blanchet N."/>
            <person name="Boniface M.C."/>
            <person name="Brunel D."/>
            <person name="Catrice O."/>
            <person name="Chaidir N."/>
            <person name="Claudel C."/>
            <person name="Donnadieu C."/>
            <person name="Faraut T."/>
            <person name="Fievet G."/>
            <person name="Helmstetter N."/>
            <person name="King M."/>
            <person name="Knapp S.J."/>
            <person name="Lai Z."/>
            <person name="Le Paslier M.C."/>
            <person name="Lippi Y."/>
            <person name="Lorenzon L."/>
            <person name="Mandel J.R."/>
            <person name="Marage G."/>
            <person name="Marchand G."/>
            <person name="Marquand E."/>
            <person name="Bret-Mestries E."/>
            <person name="Morien E."/>
            <person name="Nambeesan S."/>
            <person name="Nguyen T."/>
            <person name="Pegot-Espagnet P."/>
            <person name="Pouilly N."/>
            <person name="Raftis F."/>
            <person name="Sallet E."/>
            <person name="Schiex T."/>
            <person name="Thomas J."/>
            <person name="Vandecasteele C."/>
            <person name="Vares D."/>
            <person name="Vear F."/>
            <person name="Vautrin S."/>
            <person name="Crespi M."/>
            <person name="Mangin B."/>
            <person name="Burke J.M."/>
            <person name="Salse J."/>
            <person name="Munos S."/>
            <person name="Vincourt P."/>
            <person name="Rieseberg L.H."/>
            <person name="Langlade N.B."/>
        </authorList>
    </citation>
    <scope>NUCLEOTIDE SEQUENCE [LARGE SCALE GENOMIC DNA]</scope>
    <source>
        <strain evidence="2">cv. SF193</strain>
    </source>
</reference>
<proteinExistence type="predicted"/>
<organism evidence="1 2">
    <name type="scientific">Helianthus annuus</name>
    <name type="common">Common sunflower</name>
    <dbReference type="NCBI Taxonomy" id="4232"/>
    <lineage>
        <taxon>Eukaryota</taxon>
        <taxon>Viridiplantae</taxon>
        <taxon>Streptophyta</taxon>
        <taxon>Embryophyta</taxon>
        <taxon>Tracheophyta</taxon>
        <taxon>Spermatophyta</taxon>
        <taxon>Magnoliopsida</taxon>
        <taxon>eudicotyledons</taxon>
        <taxon>Gunneridae</taxon>
        <taxon>Pentapetalae</taxon>
        <taxon>asterids</taxon>
        <taxon>campanulids</taxon>
        <taxon>Asterales</taxon>
        <taxon>Asteraceae</taxon>
        <taxon>Asteroideae</taxon>
        <taxon>Heliantheae alliance</taxon>
        <taxon>Heliantheae</taxon>
        <taxon>Helianthus</taxon>
    </lineage>
</organism>
<sequence>MHWVAWDTVTRHIKEGGLGLNKLQTVNTSLLVKWGWRFKTEGHLLWKKIIGALHSNRKGWECIPFKKSLPGVVSETVRCGVLAGLLAFGRAAQNCVP</sequence>
<gene>
    <name evidence="1" type="ORF">HannXRQ_Chr13g0390791</name>
</gene>
<evidence type="ECO:0008006" key="3">
    <source>
        <dbReference type="Google" id="ProtNLM"/>
    </source>
</evidence>
<name>A0A251SPH5_HELAN</name>
<protein>
    <recommendedName>
        <fullName evidence="3">Reverse transcriptase zinc-binding domain-containing protein</fullName>
    </recommendedName>
</protein>
<accession>A0A251SPH5</accession>
<keyword evidence="2" id="KW-1185">Reference proteome</keyword>